<organism evidence="7 8">
    <name type="scientific">Lupinus luteus</name>
    <name type="common">European yellow lupine</name>
    <dbReference type="NCBI Taxonomy" id="3873"/>
    <lineage>
        <taxon>Eukaryota</taxon>
        <taxon>Viridiplantae</taxon>
        <taxon>Streptophyta</taxon>
        <taxon>Embryophyta</taxon>
        <taxon>Tracheophyta</taxon>
        <taxon>Spermatophyta</taxon>
        <taxon>Magnoliopsida</taxon>
        <taxon>eudicotyledons</taxon>
        <taxon>Gunneridae</taxon>
        <taxon>Pentapetalae</taxon>
        <taxon>rosids</taxon>
        <taxon>fabids</taxon>
        <taxon>Fabales</taxon>
        <taxon>Fabaceae</taxon>
        <taxon>Papilionoideae</taxon>
        <taxon>50 kb inversion clade</taxon>
        <taxon>genistoids sensu lato</taxon>
        <taxon>core genistoids</taxon>
        <taxon>Genisteae</taxon>
        <taxon>Lupinus</taxon>
    </lineage>
</organism>
<dbReference type="Pfam" id="PF05938">
    <property type="entry name" value="Self-incomp_S1"/>
    <property type="match status" value="1"/>
</dbReference>
<evidence type="ECO:0000256" key="1">
    <source>
        <dbReference type="ARBA" id="ARBA00004613"/>
    </source>
</evidence>
<evidence type="ECO:0000256" key="5">
    <source>
        <dbReference type="ARBA" id="ARBA00022729"/>
    </source>
</evidence>
<dbReference type="GO" id="GO:0060320">
    <property type="term" value="P:rejection of self pollen"/>
    <property type="evidence" value="ECO:0007669"/>
    <property type="project" value="UniProtKB-KW"/>
</dbReference>
<sequence length="139" mass="15978">MNSLFVNKSVLLLMSLTIFVTFQMMAGVVSGGIFDKTKITITNTLSQPILIHCKDQFNSDGPQYILPGANHRFKFFKSAGLTFIWTCTIQWPGAFHTFDIYDSRRDKCEHKNCYWQITEKGPCDILPKYKDPICLAWNN</sequence>
<dbReference type="PANTHER" id="PTHR31232">
    <property type="match status" value="1"/>
</dbReference>
<reference evidence="7 8" key="1">
    <citation type="submission" date="2024-03" db="EMBL/GenBank/DDBJ databases">
        <authorList>
            <person name="Martinez-Hernandez J."/>
        </authorList>
    </citation>
    <scope>NUCLEOTIDE SEQUENCE [LARGE SCALE GENOMIC DNA]</scope>
</reference>
<keyword evidence="8" id="KW-1185">Reference proteome</keyword>
<accession>A0AAV1X6E5</accession>
<evidence type="ECO:0000256" key="4">
    <source>
        <dbReference type="ARBA" id="ARBA00022525"/>
    </source>
</evidence>
<dbReference type="InterPro" id="IPR010264">
    <property type="entry name" value="Self-incomp_S1"/>
</dbReference>
<proteinExistence type="inferred from homology"/>
<dbReference type="EMBL" id="CAXHTB010000012">
    <property type="protein sequence ID" value="CAL0317265.1"/>
    <property type="molecule type" value="Genomic_DNA"/>
</dbReference>
<dbReference type="Proteomes" id="UP001497480">
    <property type="component" value="Unassembled WGS sequence"/>
</dbReference>
<evidence type="ECO:0000256" key="6">
    <source>
        <dbReference type="RuleBase" id="RU367044"/>
    </source>
</evidence>
<comment type="caution">
    <text evidence="7">The sequence shown here is derived from an EMBL/GenBank/DDBJ whole genome shotgun (WGS) entry which is preliminary data.</text>
</comment>
<protein>
    <recommendedName>
        <fullName evidence="6">S-protein homolog</fullName>
    </recommendedName>
</protein>
<dbReference type="PANTHER" id="PTHR31232:SF43">
    <property type="entry name" value="S-PROTEIN HOMOLOG 29-RELATED"/>
    <property type="match status" value="1"/>
</dbReference>
<evidence type="ECO:0000313" key="7">
    <source>
        <dbReference type="EMBL" id="CAL0317265.1"/>
    </source>
</evidence>
<keyword evidence="4 6" id="KW-0964">Secreted</keyword>
<gene>
    <name evidence="7" type="ORF">LLUT_LOCUS18325</name>
</gene>
<keyword evidence="5" id="KW-0732">Signal</keyword>
<dbReference type="AlphaFoldDB" id="A0AAV1X6E5"/>
<keyword evidence="3 6" id="KW-0713">Self-incompatibility</keyword>
<name>A0AAV1X6E5_LUPLU</name>
<dbReference type="GO" id="GO:0005576">
    <property type="term" value="C:extracellular region"/>
    <property type="evidence" value="ECO:0007669"/>
    <property type="project" value="UniProtKB-SubCell"/>
</dbReference>
<evidence type="ECO:0000256" key="3">
    <source>
        <dbReference type="ARBA" id="ARBA00022471"/>
    </source>
</evidence>
<evidence type="ECO:0000313" key="8">
    <source>
        <dbReference type="Proteomes" id="UP001497480"/>
    </source>
</evidence>
<comment type="subcellular location">
    <subcellularLocation>
        <location evidence="1 6">Secreted</location>
    </subcellularLocation>
</comment>
<evidence type="ECO:0000256" key="2">
    <source>
        <dbReference type="ARBA" id="ARBA00005581"/>
    </source>
</evidence>
<comment type="similarity">
    <text evidence="2 6">Belongs to the plant self-incompatibility (S1) protein family.</text>
</comment>